<organism evidence="2 3">
    <name type="scientific">Aspergillus niger</name>
    <dbReference type="NCBI Taxonomy" id="5061"/>
    <lineage>
        <taxon>Eukaryota</taxon>
        <taxon>Fungi</taxon>
        <taxon>Dikarya</taxon>
        <taxon>Ascomycota</taxon>
        <taxon>Pezizomycotina</taxon>
        <taxon>Eurotiomycetes</taxon>
        <taxon>Eurotiomycetidae</taxon>
        <taxon>Eurotiales</taxon>
        <taxon>Aspergillaceae</taxon>
        <taxon>Aspergillus</taxon>
        <taxon>Aspergillus subgen. Circumdati</taxon>
    </lineage>
</organism>
<feature type="compositionally biased region" description="Basic and acidic residues" evidence="1">
    <location>
        <begin position="462"/>
        <end position="471"/>
    </location>
</feature>
<evidence type="ECO:0000256" key="1">
    <source>
        <dbReference type="SAM" id="MobiDB-lite"/>
    </source>
</evidence>
<evidence type="ECO:0000313" key="2">
    <source>
        <dbReference type="EMBL" id="GLA52122.1"/>
    </source>
</evidence>
<accession>A0A9W6ED99</accession>
<sequence length="471" mass="54061">MGGNKQVKETPSKTLLPSNVHGDINPAATPGEQEGHQSLDALQAKLDEMGKDYQEKWWLATCGGRGWGKPSIEYGDAFSTLFTRTKLWANNYVKRDTAALAEYPPNEKQSILQSLDGYCVQDLDWDTFIESLPYPICTSVPLALARTMLVKDIVEKFFENPFWYFEGKPGLGDIEPRTESSLSFAQHLQHLYEQFLIVNPKSASVWKAETVRLANSVNNDQANNTELGLRTKRRREEAARSFASAMLGHPPFQMLLGVCEDTADREASLVEYYEDAERLAYGLGYSRGICTYRNLTRLPRSSFWRGDPWLTAEYRHRLKPDQARLDGHRILFIMQPAVSRIGALPDGQLEEWTQAVAVIEDGQCTKDVCEKRRKEQKAKDDEAYRKEEEERAKNNAIYERGEREWRKEYEEQQRKDERKEKVPLRQEEEKGSEEPENPAPKRARGTWGTTRKKAVQQVEATEEVRTIGRES</sequence>
<feature type="region of interest" description="Disordered" evidence="1">
    <location>
        <begin position="371"/>
        <end position="471"/>
    </location>
</feature>
<feature type="compositionally biased region" description="Basic and acidic residues" evidence="1">
    <location>
        <begin position="371"/>
        <end position="433"/>
    </location>
</feature>
<gene>
    <name evidence="2" type="ORF">AnigIFM63604_008755</name>
</gene>
<name>A0A9W6ED99_ASPNG</name>
<feature type="compositionally biased region" description="Basic and acidic residues" evidence="1">
    <location>
        <begin position="1"/>
        <end position="11"/>
    </location>
</feature>
<evidence type="ECO:0000313" key="3">
    <source>
        <dbReference type="Proteomes" id="UP001144191"/>
    </source>
</evidence>
<dbReference type="EMBL" id="BRPB01000058">
    <property type="protein sequence ID" value="GLA52122.1"/>
    <property type="molecule type" value="Genomic_DNA"/>
</dbReference>
<protein>
    <submittedName>
        <fullName evidence="2">Uncharacterized protein</fullName>
    </submittedName>
</protein>
<proteinExistence type="predicted"/>
<comment type="caution">
    <text evidence="2">The sequence shown here is derived from an EMBL/GenBank/DDBJ whole genome shotgun (WGS) entry which is preliminary data.</text>
</comment>
<feature type="region of interest" description="Disordered" evidence="1">
    <location>
        <begin position="1"/>
        <end position="36"/>
    </location>
</feature>
<dbReference type="AlphaFoldDB" id="A0A9W6ED99"/>
<dbReference type="Proteomes" id="UP001144191">
    <property type="component" value="Unassembled WGS sequence"/>
</dbReference>
<reference evidence="2" key="1">
    <citation type="submission" date="2022-07" db="EMBL/GenBank/DDBJ databases">
        <title>Taxonomy of Aspergillus series Nigri: significant species reduction supported by multi-species coalescent approaches.</title>
        <authorList>
            <person name="Bian C."/>
            <person name="Kusuya Y."/>
            <person name="Sklenar F."/>
            <person name="D'hooge E."/>
            <person name="Yaguchi T."/>
            <person name="Takahashi H."/>
            <person name="Hubka V."/>
        </authorList>
    </citation>
    <scope>NUCLEOTIDE SEQUENCE</scope>
    <source>
        <strain evidence="2">IFM 63604</strain>
    </source>
</reference>